<dbReference type="GO" id="GO:0043130">
    <property type="term" value="F:ubiquitin binding"/>
    <property type="evidence" value="ECO:0007669"/>
    <property type="project" value="TreeGrafter"/>
</dbReference>
<evidence type="ECO:0000256" key="1">
    <source>
        <dbReference type="SAM" id="MobiDB-lite"/>
    </source>
</evidence>
<dbReference type="Gene3D" id="1.20.1300.20">
    <property type="entry name" value="Peptidase C65 Otubain, subdomain 2"/>
    <property type="match status" value="1"/>
</dbReference>
<evidence type="ECO:0000313" key="2">
    <source>
        <dbReference type="EMBL" id="GAV03636.1"/>
    </source>
</evidence>
<dbReference type="PANTHER" id="PTHR12931:SF15">
    <property type="entry name" value="UBIQUITIN THIOESTERASE OTUBAIN-LIKE"/>
    <property type="match status" value="1"/>
</dbReference>
<dbReference type="GO" id="GO:0005634">
    <property type="term" value="C:nucleus"/>
    <property type="evidence" value="ECO:0007669"/>
    <property type="project" value="TreeGrafter"/>
</dbReference>
<name>A0A1D1VS04_RAMVA</name>
<comment type="caution">
    <text evidence="2">The sequence shown here is derived from an EMBL/GenBank/DDBJ whole genome shotgun (WGS) entry which is preliminary data.</text>
</comment>
<proteinExistence type="predicted"/>
<dbReference type="InterPro" id="IPR019400">
    <property type="entry name" value="Peptidase_C65_otubain"/>
</dbReference>
<dbReference type="STRING" id="947166.A0A1D1VS04"/>
<keyword evidence="3" id="KW-1185">Reference proteome</keyword>
<feature type="compositionally biased region" description="Polar residues" evidence="1">
    <location>
        <begin position="1"/>
        <end position="19"/>
    </location>
</feature>
<accession>A0A1D1VS04</accession>
<organism evidence="2 3">
    <name type="scientific">Ramazzottius varieornatus</name>
    <name type="common">Water bear</name>
    <name type="synonym">Tardigrade</name>
    <dbReference type="NCBI Taxonomy" id="947166"/>
    <lineage>
        <taxon>Eukaryota</taxon>
        <taxon>Metazoa</taxon>
        <taxon>Ecdysozoa</taxon>
        <taxon>Tardigrada</taxon>
        <taxon>Eutardigrada</taxon>
        <taxon>Parachela</taxon>
        <taxon>Hypsibioidea</taxon>
        <taxon>Ramazzottiidae</taxon>
        <taxon>Ramazzottius</taxon>
    </lineage>
</organism>
<feature type="region of interest" description="Disordered" evidence="1">
    <location>
        <begin position="1"/>
        <end position="66"/>
    </location>
</feature>
<dbReference type="SUPFAM" id="SSF54001">
    <property type="entry name" value="Cysteine proteinases"/>
    <property type="match status" value="1"/>
</dbReference>
<dbReference type="Proteomes" id="UP000186922">
    <property type="component" value="Unassembled WGS sequence"/>
</dbReference>
<feature type="compositionally biased region" description="Basic and acidic residues" evidence="1">
    <location>
        <begin position="57"/>
        <end position="66"/>
    </location>
</feature>
<reference evidence="2 3" key="1">
    <citation type="journal article" date="2016" name="Nat. Commun.">
        <title>Extremotolerant tardigrade genome and improved radiotolerance of human cultured cells by tardigrade-unique protein.</title>
        <authorList>
            <person name="Hashimoto T."/>
            <person name="Horikawa D.D."/>
            <person name="Saito Y."/>
            <person name="Kuwahara H."/>
            <person name="Kozuka-Hata H."/>
            <person name="Shin-I T."/>
            <person name="Minakuchi Y."/>
            <person name="Ohishi K."/>
            <person name="Motoyama A."/>
            <person name="Aizu T."/>
            <person name="Enomoto A."/>
            <person name="Kondo K."/>
            <person name="Tanaka S."/>
            <person name="Hara Y."/>
            <person name="Koshikawa S."/>
            <person name="Sagara H."/>
            <person name="Miura T."/>
            <person name="Yokobori S."/>
            <person name="Miyagawa K."/>
            <person name="Suzuki Y."/>
            <person name="Kubo T."/>
            <person name="Oyama M."/>
            <person name="Kohara Y."/>
            <person name="Fujiyama A."/>
            <person name="Arakawa K."/>
            <person name="Katayama T."/>
            <person name="Toyoda A."/>
            <person name="Kunieda T."/>
        </authorList>
    </citation>
    <scope>NUCLEOTIDE SEQUENCE [LARGE SCALE GENOMIC DNA]</scope>
    <source>
        <strain evidence="2 3">YOKOZUNA-1</strain>
    </source>
</reference>
<dbReference type="PANTHER" id="PTHR12931">
    <property type="entry name" value="UBIQUITIN THIOLESTERASE PROTEIN OTUB"/>
    <property type="match status" value="1"/>
</dbReference>
<dbReference type="InterPro" id="IPR038765">
    <property type="entry name" value="Papain-like_cys_pep_sf"/>
</dbReference>
<sequence length="279" mass="30946">MEASPLVTSGTDGDTNSESFPKKLKVNDDSLRGVPNGEVVQGEADSTDNTENAKPYENGDHKEHKTSCCAAATAEDGNGPSTSSGNRGEPLKAVLDATEAQYIDARTTEQMNDIEAEIKQNLAFISEKEDVSILEEEYEDAIYIQKIADLKTRYRWLRRTRGDGNCFYRSLGLSLFENLMNAKDIPKANAFADLMVKCKDELLEMGYPKFTMEDVSGLSQGTRCIWLWYDLMTGRLLILQFVDTVSRAYETALNQVVDVCSRVLGSVQRQLDASHGATQ</sequence>
<dbReference type="EMBL" id="BDGG01000009">
    <property type="protein sequence ID" value="GAV03636.1"/>
    <property type="molecule type" value="Genomic_DNA"/>
</dbReference>
<protein>
    <submittedName>
        <fullName evidence="2">Uncharacterized protein</fullName>
    </submittedName>
</protein>
<dbReference type="InterPro" id="IPR042467">
    <property type="entry name" value="Peptidase_C65_otubain_sub2"/>
</dbReference>
<evidence type="ECO:0000313" key="3">
    <source>
        <dbReference type="Proteomes" id="UP000186922"/>
    </source>
</evidence>
<dbReference type="GO" id="GO:0071108">
    <property type="term" value="P:protein K48-linked deubiquitination"/>
    <property type="evidence" value="ECO:0007669"/>
    <property type="project" value="TreeGrafter"/>
</dbReference>
<gene>
    <name evidence="2" type="primary">RvY_14031</name>
    <name evidence="2" type="synonym">RvY_14031.1</name>
    <name evidence="2" type="ORF">RvY_14031-1</name>
</gene>
<dbReference type="AlphaFoldDB" id="A0A1D1VS04"/>
<dbReference type="Pfam" id="PF10275">
    <property type="entry name" value="Peptidase_C65"/>
    <property type="match status" value="1"/>
</dbReference>
<dbReference type="OrthoDB" id="18915at2759"/>
<dbReference type="GO" id="GO:0004843">
    <property type="term" value="F:cysteine-type deubiquitinase activity"/>
    <property type="evidence" value="ECO:0007669"/>
    <property type="project" value="TreeGrafter"/>
</dbReference>